<evidence type="ECO:0000259" key="2">
    <source>
        <dbReference type="SMART" id="SM00754"/>
    </source>
</evidence>
<evidence type="ECO:0000313" key="3">
    <source>
        <dbReference type="EMBL" id="NML18421.1"/>
    </source>
</evidence>
<dbReference type="Proteomes" id="UP000574067">
    <property type="component" value="Unassembled WGS sequence"/>
</dbReference>
<gene>
    <name evidence="3" type="ORF">HHL10_25970</name>
</gene>
<feature type="chain" id="PRO_5032337503" evidence="1">
    <location>
        <begin position="24"/>
        <end position="186"/>
    </location>
</feature>
<dbReference type="SMART" id="SM00754">
    <property type="entry name" value="CHRD"/>
    <property type="match status" value="1"/>
</dbReference>
<dbReference type="EMBL" id="JABBFW010000032">
    <property type="protein sequence ID" value="NML18421.1"/>
    <property type="molecule type" value="Genomic_DNA"/>
</dbReference>
<feature type="signal peptide" evidence="1">
    <location>
        <begin position="1"/>
        <end position="23"/>
    </location>
</feature>
<evidence type="ECO:0000313" key="4">
    <source>
        <dbReference type="Proteomes" id="UP000574067"/>
    </source>
</evidence>
<accession>A0A848FKU5</accession>
<dbReference type="RefSeq" id="WP_169163320.1">
    <property type="nucleotide sequence ID" value="NZ_JABBFW010000032.1"/>
</dbReference>
<keyword evidence="1" id="KW-0732">Signal</keyword>
<dbReference type="AlphaFoldDB" id="A0A848FKU5"/>
<name>A0A848FKU5_9BURK</name>
<keyword evidence="4" id="KW-1185">Reference proteome</keyword>
<dbReference type="PROSITE" id="PS51257">
    <property type="entry name" value="PROKAR_LIPOPROTEIN"/>
    <property type="match status" value="1"/>
</dbReference>
<comment type="caution">
    <text evidence="3">The sequence shown here is derived from an EMBL/GenBank/DDBJ whole genome shotgun (WGS) entry which is preliminary data.</text>
</comment>
<protein>
    <submittedName>
        <fullName evidence="3">CHRD domain-containing protein</fullName>
    </submittedName>
</protein>
<dbReference type="Pfam" id="PF07452">
    <property type="entry name" value="CHRD"/>
    <property type="match status" value="1"/>
</dbReference>
<proteinExistence type="predicted"/>
<feature type="domain" description="CHRD" evidence="2">
    <location>
        <begin position="34"/>
        <end position="184"/>
    </location>
</feature>
<dbReference type="InterPro" id="IPR010895">
    <property type="entry name" value="CHRD"/>
</dbReference>
<reference evidence="3 4" key="1">
    <citation type="submission" date="2020-04" db="EMBL/GenBank/DDBJ databases">
        <title>Azohydromonas sp. isolated from soil.</title>
        <authorList>
            <person name="Dahal R.H."/>
        </authorList>
    </citation>
    <scope>NUCLEOTIDE SEQUENCE [LARGE SCALE GENOMIC DNA]</scope>
    <source>
        <strain evidence="3 4">G-1-1-14</strain>
    </source>
</reference>
<sequence>MKYPSPPVAAALLGCALSLPALGHEEDHAHGTAADVQARLNGFQEVPSVSTFARATFNADVDRGAKLITWQLRYDALEGEVQQAHLHFAQRGVNGGIVVFLCSNLDNGPAGTPLCPGPHSGMLSGSITPNDVSPDIAATQPAITQGIAPGQFNEMVRALNAGALYVNVHSTRWPTGEVRAQLQPGR</sequence>
<organism evidence="3 4">
    <name type="scientific">Azohydromonas caseinilytica</name>
    <dbReference type="NCBI Taxonomy" id="2728836"/>
    <lineage>
        <taxon>Bacteria</taxon>
        <taxon>Pseudomonadati</taxon>
        <taxon>Pseudomonadota</taxon>
        <taxon>Betaproteobacteria</taxon>
        <taxon>Burkholderiales</taxon>
        <taxon>Sphaerotilaceae</taxon>
        <taxon>Azohydromonas</taxon>
    </lineage>
</organism>
<evidence type="ECO:0000256" key="1">
    <source>
        <dbReference type="SAM" id="SignalP"/>
    </source>
</evidence>